<dbReference type="Proteomes" id="UP000005317">
    <property type="component" value="Unassembled WGS sequence"/>
</dbReference>
<evidence type="ECO:0008006" key="4">
    <source>
        <dbReference type="Google" id="ProtNLM"/>
    </source>
</evidence>
<evidence type="ECO:0000313" key="2">
    <source>
        <dbReference type="EMBL" id="EIJ34382.1"/>
    </source>
</evidence>
<sequence length="437" mass="50173">MSSRILLLNGEIMTEAAASVADKVILGLLLLAMSGLFFLSDDHRYGVVFFQESLAAVSIASFLYILAMRRHLLGNIDWSVLLLALLVFFIPILSSYLYFAQPFQFGILEERRSLLYFSSFLAMLVLGGRHYTSIDIEKVLKIVFWVALIWATLNAFDLVPRHQGFSFSVHKEQFAEGFQSLDERFETRFINGSIIVFLYPFFLLARKQYLKALLPVILLVLYMVFINQTRSLAALGVLMLVFIGLMRGRKEFNLMLMVAVPVFFLCAYFLYYLYSFLFGEPVAFYDMYRNMEFRLVFNKVIADWFIPHGHLSLQFDGGFKQYFGINIYTYDIGLAGNLYKYGFVYLFLFAIFLYAVLAIYRQHRNEFSIILAAMFVSSCFMMPFYGEFGRMGIEFSVLLVLARIRGNQYETGKYIACVRRGGASGPSYPPYGANAVA</sequence>
<evidence type="ECO:0000313" key="3">
    <source>
        <dbReference type="Proteomes" id="UP000005317"/>
    </source>
</evidence>
<keyword evidence="1" id="KW-0812">Transmembrane</keyword>
<feature type="transmembrane region" description="Helical" evidence="1">
    <location>
        <begin position="139"/>
        <end position="156"/>
    </location>
</feature>
<feature type="transmembrane region" description="Helical" evidence="1">
    <location>
        <begin position="45"/>
        <end position="66"/>
    </location>
</feature>
<keyword evidence="1" id="KW-1133">Transmembrane helix</keyword>
<dbReference type="AlphaFoldDB" id="A0A656HDW9"/>
<protein>
    <recommendedName>
        <fullName evidence="4">O-antigen polymerase</fullName>
    </recommendedName>
</protein>
<accession>A0A656HDW9</accession>
<proteinExistence type="predicted"/>
<feature type="transmembrane region" description="Helical" evidence="1">
    <location>
        <begin position="78"/>
        <end position="99"/>
    </location>
</feature>
<dbReference type="EMBL" id="JH651384">
    <property type="protein sequence ID" value="EIJ34382.1"/>
    <property type="molecule type" value="Genomic_DNA"/>
</dbReference>
<reference evidence="3" key="1">
    <citation type="journal article" date="2011" name="Stand. Genomic Sci.">
        <title>Genome sequence of the filamentous, gliding Thiothrix nivea neotype strain (JP2(T)).</title>
        <authorList>
            <person name="Lapidus A."/>
            <person name="Nolan M."/>
            <person name="Lucas S."/>
            <person name="Glavina Del Rio T."/>
            <person name="Tice H."/>
            <person name="Cheng J.F."/>
            <person name="Tapia R."/>
            <person name="Han C."/>
            <person name="Goodwin L."/>
            <person name="Pitluck S."/>
            <person name="Liolios K."/>
            <person name="Pagani I."/>
            <person name="Ivanova N."/>
            <person name="Huntemann M."/>
            <person name="Mavromatis K."/>
            <person name="Mikhailova N."/>
            <person name="Pati A."/>
            <person name="Chen A."/>
            <person name="Palaniappan K."/>
            <person name="Land M."/>
            <person name="Brambilla E.M."/>
            <person name="Rohde M."/>
            <person name="Abt B."/>
            <person name="Verbarg S."/>
            <person name="Goker M."/>
            <person name="Bristow J."/>
            <person name="Eisen J.A."/>
            <person name="Markowitz V."/>
            <person name="Hugenholtz P."/>
            <person name="Kyrpides N.C."/>
            <person name="Klenk H.P."/>
            <person name="Woyke T."/>
        </authorList>
    </citation>
    <scope>NUCLEOTIDE SEQUENCE [LARGE SCALE GENOMIC DNA]</scope>
    <source>
        <strain evidence="3">ATCC 35100 / DSM 5205 / JP2</strain>
    </source>
</reference>
<feature type="transmembrane region" description="Helical" evidence="1">
    <location>
        <begin position="20"/>
        <end position="39"/>
    </location>
</feature>
<gene>
    <name evidence="2" type="ORF">Thini_1801</name>
</gene>
<evidence type="ECO:0000256" key="1">
    <source>
        <dbReference type="SAM" id="Phobius"/>
    </source>
</evidence>
<keyword evidence="3" id="KW-1185">Reference proteome</keyword>
<feature type="transmembrane region" description="Helical" evidence="1">
    <location>
        <begin position="338"/>
        <end position="360"/>
    </location>
</feature>
<feature type="transmembrane region" description="Helical" evidence="1">
    <location>
        <begin position="114"/>
        <end position="132"/>
    </location>
</feature>
<feature type="transmembrane region" description="Helical" evidence="1">
    <location>
        <begin position="367"/>
        <end position="386"/>
    </location>
</feature>
<name>A0A656HDW9_THINJ</name>
<feature type="transmembrane region" description="Helical" evidence="1">
    <location>
        <begin position="254"/>
        <end position="274"/>
    </location>
</feature>
<feature type="transmembrane region" description="Helical" evidence="1">
    <location>
        <begin position="231"/>
        <end position="247"/>
    </location>
</feature>
<keyword evidence="1" id="KW-0472">Membrane</keyword>
<feature type="transmembrane region" description="Helical" evidence="1">
    <location>
        <begin position="188"/>
        <end position="204"/>
    </location>
</feature>
<organism evidence="2 3">
    <name type="scientific">Thiothrix nivea (strain ATCC 35100 / DSM 5205 / JP2)</name>
    <dbReference type="NCBI Taxonomy" id="870187"/>
    <lineage>
        <taxon>Bacteria</taxon>
        <taxon>Pseudomonadati</taxon>
        <taxon>Pseudomonadota</taxon>
        <taxon>Gammaproteobacteria</taxon>
        <taxon>Thiotrichales</taxon>
        <taxon>Thiotrichaceae</taxon>
        <taxon>Thiothrix</taxon>
    </lineage>
</organism>